<reference evidence="2 3" key="1">
    <citation type="journal article" date="2019" name="Sci. Rep.">
        <title>Orb-weaving spider Araneus ventricosus genome elucidates the spidroin gene catalogue.</title>
        <authorList>
            <person name="Kono N."/>
            <person name="Nakamura H."/>
            <person name="Ohtoshi R."/>
            <person name="Moran D.A.P."/>
            <person name="Shinohara A."/>
            <person name="Yoshida Y."/>
            <person name="Fujiwara M."/>
            <person name="Mori M."/>
            <person name="Tomita M."/>
            <person name="Arakawa K."/>
        </authorList>
    </citation>
    <scope>NUCLEOTIDE SEQUENCE [LARGE SCALE GENOMIC DNA]</scope>
</reference>
<sequence>MHDESSMESGFEPGTLRPLSRDLTTRLDDLVISCTKCPKHGGSSVESGFEPGTLRPQSRDPSTGPPRLVFGDLTL</sequence>
<evidence type="ECO:0000256" key="1">
    <source>
        <dbReference type="SAM" id="MobiDB-lite"/>
    </source>
</evidence>
<dbReference type="Proteomes" id="UP000499080">
    <property type="component" value="Unassembled WGS sequence"/>
</dbReference>
<protein>
    <submittedName>
        <fullName evidence="2">Uncharacterized protein</fullName>
    </submittedName>
</protein>
<feature type="region of interest" description="Disordered" evidence="1">
    <location>
        <begin position="38"/>
        <end position="75"/>
    </location>
</feature>
<feature type="region of interest" description="Disordered" evidence="1">
    <location>
        <begin position="1"/>
        <end position="20"/>
    </location>
</feature>
<proteinExistence type="predicted"/>
<dbReference type="EMBL" id="BGPR01008571">
    <property type="protein sequence ID" value="GBN34645.1"/>
    <property type="molecule type" value="Genomic_DNA"/>
</dbReference>
<accession>A0A4Y2N5H0</accession>
<gene>
    <name evidence="2" type="ORF">AVEN_97130_1</name>
</gene>
<evidence type="ECO:0000313" key="2">
    <source>
        <dbReference type="EMBL" id="GBN34645.1"/>
    </source>
</evidence>
<evidence type="ECO:0000313" key="3">
    <source>
        <dbReference type="Proteomes" id="UP000499080"/>
    </source>
</evidence>
<dbReference type="AlphaFoldDB" id="A0A4Y2N5H0"/>
<comment type="caution">
    <text evidence="2">The sequence shown here is derived from an EMBL/GenBank/DDBJ whole genome shotgun (WGS) entry which is preliminary data.</text>
</comment>
<organism evidence="2 3">
    <name type="scientific">Araneus ventricosus</name>
    <name type="common">Orbweaver spider</name>
    <name type="synonym">Epeira ventricosa</name>
    <dbReference type="NCBI Taxonomy" id="182803"/>
    <lineage>
        <taxon>Eukaryota</taxon>
        <taxon>Metazoa</taxon>
        <taxon>Ecdysozoa</taxon>
        <taxon>Arthropoda</taxon>
        <taxon>Chelicerata</taxon>
        <taxon>Arachnida</taxon>
        <taxon>Araneae</taxon>
        <taxon>Araneomorphae</taxon>
        <taxon>Entelegynae</taxon>
        <taxon>Araneoidea</taxon>
        <taxon>Araneidae</taxon>
        <taxon>Araneus</taxon>
    </lineage>
</organism>
<name>A0A4Y2N5H0_ARAVE</name>
<keyword evidence="3" id="KW-1185">Reference proteome</keyword>